<accession>A0A5C7AMZ6</accession>
<dbReference type="PANTHER" id="PTHR32552:SF81">
    <property type="entry name" value="TONB-DEPENDENT OUTER MEMBRANE RECEPTOR"/>
    <property type="match status" value="1"/>
</dbReference>
<dbReference type="PROSITE" id="PS52016">
    <property type="entry name" value="TONB_DEPENDENT_REC_3"/>
    <property type="match status" value="1"/>
</dbReference>
<evidence type="ECO:0000256" key="4">
    <source>
        <dbReference type="ARBA" id="ARBA00022496"/>
    </source>
</evidence>
<dbReference type="GO" id="GO:0009279">
    <property type="term" value="C:cell outer membrane"/>
    <property type="evidence" value="ECO:0007669"/>
    <property type="project" value="UniProtKB-SubCell"/>
</dbReference>
<dbReference type="InterPro" id="IPR036942">
    <property type="entry name" value="Beta-barrel_TonB_sf"/>
</dbReference>
<keyword evidence="2 11" id="KW-0813">Transport</keyword>
<protein>
    <submittedName>
        <fullName evidence="13">TonB-dependent receptor</fullName>
    </submittedName>
</protein>
<keyword evidence="14" id="KW-1185">Reference proteome</keyword>
<dbReference type="Pfam" id="PF13715">
    <property type="entry name" value="CarbopepD_reg_2"/>
    <property type="match status" value="1"/>
</dbReference>
<dbReference type="OrthoDB" id="9768177at2"/>
<keyword evidence="10 11" id="KW-0998">Cell outer membrane</keyword>
<feature type="domain" description="TonB-dependent receptor plug" evidence="12">
    <location>
        <begin position="127"/>
        <end position="233"/>
    </location>
</feature>
<dbReference type="InterPro" id="IPR023996">
    <property type="entry name" value="TonB-dep_OMP_SusC/RagA"/>
</dbReference>
<keyword evidence="7" id="KW-0406">Ion transport</keyword>
<dbReference type="InterPro" id="IPR037066">
    <property type="entry name" value="Plug_dom_sf"/>
</dbReference>
<keyword evidence="9 11" id="KW-0472">Membrane</keyword>
<dbReference type="NCBIfam" id="TIGR04057">
    <property type="entry name" value="SusC_RagA_signa"/>
    <property type="match status" value="1"/>
</dbReference>
<comment type="caution">
    <text evidence="13">The sequence shown here is derived from an EMBL/GenBank/DDBJ whole genome shotgun (WGS) entry which is preliminary data.</text>
</comment>
<dbReference type="InterPro" id="IPR023997">
    <property type="entry name" value="TonB-dep_OMP_SusC/RagA_CS"/>
</dbReference>
<organism evidence="13 14">
    <name type="scientific">Seonamhaeicola algicola</name>
    <dbReference type="NCBI Taxonomy" id="1719036"/>
    <lineage>
        <taxon>Bacteria</taxon>
        <taxon>Pseudomonadati</taxon>
        <taxon>Bacteroidota</taxon>
        <taxon>Flavobacteriia</taxon>
        <taxon>Flavobacteriales</taxon>
        <taxon>Flavobacteriaceae</taxon>
    </lineage>
</organism>
<dbReference type="InterPro" id="IPR008969">
    <property type="entry name" value="CarboxyPept-like_regulatory"/>
</dbReference>
<dbReference type="SUPFAM" id="SSF49464">
    <property type="entry name" value="Carboxypeptidase regulatory domain-like"/>
    <property type="match status" value="1"/>
</dbReference>
<dbReference type="NCBIfam" id="TIGR04056">
    <property type="entry name" value="OMP_RagA_SusC"/>
    <property type="match status" value="1"/>
</dbReference>
<dbReference type="Gene3D" id="2.60.40.1120">
    <property type="entry name" value="Carboxypeptidase-like, regulatory domain"/>
    <property type="match status" value="1"/>
</dbReference>
<evidence type="ECO:0000313" key="13">
    <source>
        <dbReference type="EMBL" id="TXE10136.1"/>
    </source>
</evidence>
<reference evidence="14" key="1">
    <citation type="submission" date="2019-08" db="EMBL/GenBank/DDBJ databases">
        <title>Seonamhaeicola sediminis sp. nov., isolated from marine sediment.</title>
        <authorList>
            <person name="Cao W.R."/>
        </authorList>
    </citation>
    <scope>NUCLEOTIDE SEQUENCE [LARGE SCALE GENOMIC DNA]</scope>
    <source>
        <strain evidence="14">Gy8</strain>
    </source>
</reference>
<evidence type="ECO:0000313" key="14">
    <source>
        <dbReference type="Proteomes" id="UP000321790"/>
    </source>
</evidence>
<dbReference type="AlphaFoldDB" id="A0A5C7AMZ6"/>
<dbReference type="Pfam" id="PF07715">
    <property type="entry name" value="Plug"/>
    <property type="match status" value="1"/>
</dbReference>
<dbReference type="InterPro" id="IPR012910">
    <property type="entry name" value="Plug_dom"/>
</dbReference>
<evidence type="ECO:0000256" key="10">
    <source>
        <dbReference type="ARBA" id="ARBA00023237"/>
    </source>
</evidence>
<sequence>MKIKLLEKLLFKEWQFKAFLIACICTIGISTAQAQTLTINGQITDNAGEPLVGATVIVVGTSTGAVTDFDGNYSIKAATGSKLNISYLGYVDEVVTVGTSTTINIKLNEDTAALDEVVVVGYGTQKRKEITGAVGQVKNEDLVLNATADLGTALQGSVAGVNVTASSGQPGAESNVLIRGIGSINGVNTPLYVVDGIPFDGDPKLSIDEIETVDVLKDAASTAVYGTRGANGVILITTKKGKEGIMKMNIHTWYGLQSITSGLPLMELEDHLYATHLRSNALNGTNFGNTWTPIVQGTHQLTNNSDLTDIIQQDSAPIQNHNLSISGGKDGLAYNINASFFKQDGMLINSGYERFNVRANTQYRKGNWNISTGMGFRVEERDREPWQLLLMAYKYNPYSQQLDPDATEIENPGSTTNNDAINLSQNQQRLIQTDRDNVDSFDANMTAKYNFNDNLTYTARVGFNISNSTRRVINPLFVQTNEDGEIVPPQVLSGIRETYSRRTKQTFENFLNYKKSFGNHNFNWTGLFSAETSFARSTFADRREFVSNEVQELGAALGTSDVGNNGGRWNNRTINLMGMMTRLQYNFKGKYLLSGAVRRDGSSQFSEDFRWGNFFSTSVGWNVSDEAFWQPLKRVATSLKLRAGYGEVGNEGFEPYSNQATIQIERDAILGPEEADALLAGAIQERYANDKVKWETSISKNAGFELGLFKNKLNISADFYKENKRDLLLPLLLPPTTAGATNSTVIINIGDMENKGMEWSANYKHKGKLSWNVGLTYTKNENIVTRMSGGNDILYLGGSQVVQGVPNEDLVSAVALGYPAASFFLIKTDGIIDSQEELDEYNSLVGGNANLGDLKYVDAPTVDTNNDGIPDAGDGVINLDDRQFAGGGLPEFEMGLNFGANYKNFDFSMQWYGAFGGEVMNGSKAFAYKSGRHQDLVHQWSPQNTNSLIPTDRGRDHENYRGYTDYWLEDASFARLRNVAIGYTIPKDAIEKHGISNIRIYLSAQNAITITDYTGFDPEVGNNGFSTRGLDRGSYPVSSSFRLGVQFAF</sequence>
<keyword evidence="4" id="KW-0410">Iron transport</keyword>
<keyword evidence="3 11" id="KW-1134">Transmembrane beta strand</keyword>
<dbReference type="Proteomes" id="UP000321790">
    <property type="component" value="Unassembled WGS sequence"/>
</dbReference>
<dbReference type="SUPFAM" id="SSF56935">
    <property type="entry name" value="Porins"/>
    <property type="match status" value="1"/>
</dbReference>
<proteinExistence type="inferred from homology"/>
<name>A0A5C7AMZ6_9FLAO</name>
<evidence type="ECO:0000256" key="9">
    <source>
        <dbReference type="ARBA" id="ARBA00023136"/>
    </source>
</evidence>
<dbReference type="EMBL" id="VOSC01000025">
    <property type="protein sequence ID" value="TXE10136.1"/>
    <property type="molecule type" value="Genomic_DNA"/>
</dbReference>
<evidence type="ECO:0000256" key="6">
    <source>
        <dbReference type="ARBA" id="ARBA00023004"/>
    </source>
</evidence>
<comment type="subcellular location">
    <subcellularLocation>
        <location evidence="1 11">Cell outer membrane</location>
        <topology evidence="1 11">Multi-pass membrane protein</topology>
    </subcellularLocation>
</comment>
<keyword evidence="13" id="KW-0675">Receptor</keyword>
<dbReference type="RefSeq" id="WP_147136166.1">
    <property type="nucleotide sequence ID" value="NZ_VOSC01000025.1"/>
</dbReference>
<evidence type="ECO:0000256" key="3">
    <source>
        <dbReference type="ARBA" id="ARBA00022452"/>
    </source>
</evidence>
<evidence type="ECO:0000256" key="11">
    <source>
        <dbReference type="PROSITE-ProRule" id="PRU01360"/>
    </source>
</evidence>
<evidence type="ECO:0000256" key="7">
    <source>
        <dbReference type="ARBA" id="ARBA00023065"/>
    </source>
</evidence>
<dbReference type="Gene3D" id="2.40.170.20">
    <property type="entry name" value="TonB-dependent receptor, beta-barrel domain"/>
    <property type="match status" value="1"/>
</dbReference>
<dbReference type="GO" id="GO:0006826">
    <property type="term" value="P:iron ion transport"/>
    <property type="evidence" value="ECO:0007669"/>
    <property type="project" value="UniProtKB-KW"/>
</dbReference>
<dbReference type="PANTHER" id="PTHR32552">
    <property type="entry name" value="FERRICHROME IRON RECEPTOR-RELATED"/>
    <property type="match status" value="1"/>
</dbReference>
<evidence type="ECO:0000256" key="5">
    <source>
        <dbReference type="ARBA" id="ARBA00022692"/>
    </source>
</evidence>
<evidence type="ECO:0000256" key="2">
    <source>
        <dbReference type="ARBA" id="ARBA00022448"/>
    </source>
</evidence>
<keyword evidence="8" id="KW-0798">TonB box</keyword>
<dbReference type="InterPro" id="IPR039426">
    <property type="entry name" value="TonB-dep_rcpt-like"/>
</dbReference>
<dbReference type="Gene3D" id="2.170.130.10">
    <property type="entry name" value="TonB-dependent receptor, plug domain"/>
    <property type="match status" value="1"/>
</dbReference>
<comment type="similarity">
    <text evidence="11">Belongs to the TonB-dependent receptor family.</text>
</comment>
<evidence type="ECO:0000259" key="12">
    <source>
        <dbReference type="Pfam" id="PF07715"/>
    </source>
</evidence>
<keyword evidence="6" id="KW-0408">Iron</keyword>
<evidence type="ECO:0000256" key="8">
    <source>
        <dbReference type="ARBA" id="ARBA00023077"/>
    </source>
</evidence>
<gene>
    <name evidence="13" type="ORF">FUA26_11735</name>
</gene>
<evidence type="ECO:0000256" key="1">
    <source>
        <dbReference type="ARBA" id="ARBA00004571"/>
    </source>
</evidence>
<keyword evidence="5 11" id="KW-0812">Transmembrane</keyword>